<evidence type="ECO:0000313" key="2">
    <source>
        <dbReference type="EMBL" id="KAJ7017922.1"/>
    </source>
</evidence>
<organism evidence="2 3">
    <name type="scientific">Mycena alexandri</name>
    <dbReference type="NCBI Taxonomy" id="1745969"/>
    <lineage>
        <taxon>Eukaryota</taxon>
        <taxon>Fungi</taxon>
        <taxon>Dikarya</taxon>
        <taxon>Basidiomycota</taxon>
        <taxon>Agaricomycotina</taxon>
        <taxon>Agaricomycetes</taxon>
        <taxon>Agaricomycetidae</taxon>
        <taxon>Agaricales</taxon>
        <taxon>Marasmiineae</taxon>
        <taxon>Mycenaceae</taxon>
        <taxon>Mycena</taxon>
    </lineage>
</organism>
<name>A0AAD6S2X2_9AGAR</name>
<reference evidence="2" key="1">
    <citation type="submission" date="2023-03" db="EMBL/GenBank/DDBJ databases">
        <title>Massive genome expansion in bonnet fungi (Mycena s.s.) driven by repeated elements and novel gene families across ecological guilds.</title>
        <authorList>
            <consortium name="Lawrence Berkeley National Laboratory"/>
            <person name="Harder C.B."/>
            <person name="Miyauchi S."/>
            <person name="Viragh M."/>
            <person name="Kuo A."/>
            <person name="Thoen E."/>
            <person name="Andreopoulos B."/>
            <person name="Lu D."/>
            <person name="Skrede I."/>
            <person name="Drula E."/>
            <person name="Henrissat B."/>
            <person name="Morin E."/>
            <person name="Kohler A."/>
            <person name="Barry K."/>
            <person name="LaButti K."/>
            <person name="Morin E."/>
            <person name="Salamov A."/>
            <person name="Lipzen A."/>
            <person name="Mereny Z."/>
            <person name="Hegedus B."/>
            <person name="Baldrian P."/>
            <person name="Stursova M."/>
            <person name="Weitz H."/>
            <person name="Taylor A."/>
            <person name="Grigoriev I.V."/>
            <person name="Nagy L.G."/>
            <person name="Martin F."/>
            <person name="Kauserud H."/>
        </authorList>
    </citation>
    <scope>NUCLEOTIDE SEQUENCE</scope>
    <source>
        <strain evidence="2">CBHHK200</strain>
    </source>
</reference>
<comment type="caution">
    <text evidence="2">The sequence shown here is derived from an EMBL/GenBank/DDBJ whole genome shotgun (WGS) entry which is preliminary data.</text>
</comment>
<feature type="region of interest" description="Disordered" evidence="1">
    <location>
        <begin position="193"/>
        <end position="218"/>
    </location>
</feature>
<protein>
    <submittedName>
        <fullName evidence="2">Uncharacterized protein</fullName>
    </submittedName>
</protein>
<accession>A0AAD6S2X2</accession>
<evidence type="ECO:0000313" key="3">
    <source>
        <dbReference type="Proteomes" id="UP001218188"/>
    </source>
</evidence>
<sequence>MNEAEKSFTALETLQQLGTLVLDDREDDCPSEKSSNADSGLAQVGKSGFDRIHNLGISGQNSDPARSCQCMRRATFSFIFFDHPFFFLDIHLWTVPVKGSCFRRSSSRGLKTEDGVRVARQRPSLLAQAEPVALSLPSSDSRFPRPRGGGLKLLRGCPAPKCAARALLTRVEHLSTLVKSVKRCTGVQPCNQQIGGTNERSEYNSTKHSINPKYQSTH</sequence>
<gene>
    <name evidence="2" type="ORF">C8F04DRAFT_1331007</name>
</gene>
<evidence type="ECO:0000256" key="1">
    <source>
        <dbReference type="SAM" id="MobiDB-lite"/>
    </source>
</evidence>
<dbReference type="AlphaFoldDB" id="A0AAD6S2X2"/>
<dbReference type="Proteomes" id="UP001218188">
    <property type="component" value="Unassembled WGS sequence"/>
</dbReference>
<keyword evidence="3" id="KW-1185">Reference proteome</keyword>
<dbReference type="EMBL" id="JARJCM010000370">
    <property type="protein sequence ID" value="KAJ7017922.1"/>
    <property type="molecule type" value="Genomic_DNA"/>
</dbReference>
<proteinExistence type="predicted"/>